<dbReference type="Proteomes" id="UP000323011">
    <property type="component" value="Unassembled WGS sequence"/>
</dbReference>
<accession>A0A5A8CTC7</accession>
<feature type="compositionally biased region" description="Low complexity" evidence="1">
    <location>
        <begin position="283"/>
        <end position="298"/>
    </location>
</feature>
<feature type="compositionally biased region" description="Low complexity" evidence="1">
    <location>
        <begin position="254"/>
        <end position="269"/>
    </location>
</feature>
<protein>
    <submittedName>
        <fullName evidence="2">Uncharacterized protein</fullName>
    </submittedName>
</protein>
<feature type="region of interest" description="Disordered" evidence="1">
    <location>
        <begin position="316"/>
        <end position="358"/>
    </location>
</feature>
<feature type="region of interest" description="Disordered" evidence="1">
    <location>
        <begin position="579"/>
        <end position="601"/>
    </location>
</feature>
<feature type="region of interest" description="Disordered" evidence="1">
    <location>
        <begin position="234"/>
        <end position="299"/>
    </location>
</feature>
<evidence type="ECO:0000313" key="2">
    <source>
        <dbReference type="EMBL" id="KAA0156323.1"/>
    </source>
</evidence>
<name>A0A5A8CTC7_CAFRO</name>
<organism evidence="2 3">
    <name type="scientific">Cafeteria roenbergensis</name>
    <name type="common">Marine flagellate</name>
    <dbReference type="NCBI Taxonomy" id="33653"/>
    <lineage>
        <taxon>Eukaryota</taxon>
        <taxon>Sar</taxon>
        <taxon>Stramenopiles</taxon>
        <taxon>Bigyra</taxon>
        <taxon>Opalozoa</taxon>
        <taxon>Bicosoecida</taxon>
        <taxon>Cafeteriaceae</taxon>
        <taxon>Cafeteria</taxon>
    </lineage>
</organism>
<dbReference type="EMBL" id="VLTN01000004">
    <property type="protein sequence ID" value="KAA0156323.1"/>
    <property type="molecule type" value="Genomic_DNA"/>
</dbReference>
<feature type="region of interest" description="Disordered" evidence="1">
    <location>
        <begin position="163"/>
        <end position="185"/>
    </location>
</feature>
<keyword evidence="3" id="KW-1185">Reference proteome</keyword>
<feature type="compositionally biased region" description="Acidic residues" evidence="1">
    <location>
        <begin position="234"/>
        <end position="249"/>
    </location>
</feature>
<sequence length="748" mass="75620">MAGDARSSVRELLEPKIDRRGVLGDAVWWRIAPHLTEWTCAGYDSSGQFLAAISATGYVGLWDTVSIDAGYDLLQPSDWPSSDQSGGASTPLDAAARAAETAAAARIAKDLYSSADRAGSAVRAAAKRTAVAWGYGSRVLYAAMGHVVLAIDVSTQAVIASATSSGSKEERPAGDAAEAPLAPPSLQVVLTRGGSGRREAGLVVSSQDCSAVSLTGRNEAYVVTAADIQEAIEEDAEEEASAEHDEELDTGNSTPAAAGQVATAGAAAPLGRLPNASDGAPTSSSSSSSSSMTSSSHSARLPLLKAASSAGLAAAAAGDADGETDTPRTSERGGGGRVSRLSAAASLTEEPAYREPVDSTRLDASHLSADGHILFCVPSRDTGLGRGKLLAFQRGVAGGISSIVPPRAATGDIIQVTSRAFPPALAVVTSGGELWTVSARVCGRWAGPMYPATFQLLPRNLDFREDESETDAVDEQGRLLSRPAAQRVNAIWEEKRRLARMRAAREQESHLAAEQGVPAVSSAARVSLAETTLAAILASPAALEAARRQGLALRGPGAEQPSLAKIKAAAADLAAASASAADASRSRRQRRGQAASTAAAARAPSAADEAAAIAMLSDAARTAADKARVVSEAVVWAAAASVAAVGSRVQVPSKRPMRAALAGGPSAIPWGSGPVPPTAPLPEELARAVVATSAKRWALVGEEEAEAAAAAAAAAAHAHTAATAAATTAAGSEPAAGKPGQSARPPST</sequence>
<evidence type="ECO:0000313" key="3">
    <source>
        <dbReference type="Proteomes" id="UP000323011"/>
    </source>
</evidence>
<reference evidence="2 3" key="1">
    <citation type="submission" date="2019-07" db="EMBL/GenBank/DDBJ databases">
        <title>Genomes of Cafeteria roenbergensis.</title>
        <authorList>
            <person name="Fischer M.G."/>
            <person name="Hackl T."/>
            <person name="Roman M."/>
        </authorList>
    </citation>
    <scope>NUCLEOTIDE SEQUENCE [LARGE SCALE GENOMIC DNA]</scope>
    <source>
        <strain evidence="2 3">BVI</strain>
    </source>
</reference>
<feature type="region of interest" description="Disordered" evidence="1">
    <location>
        <begin position="711"/>
        <end position="748"/>
    </location>
</feature>
<proteinExistence type="predicted"/>
<comment type="caution">
    <text evidence="2">The sequence shown here is derived from an EMBL/GenBank/DDBJ whole genome shotgun (WGS) entry which is preliminary data.</text>
</comment>
<evidence type="ECO:0000256" key="1">
    <source>
        <dbReference type="SAM" id="MobiDB-lite"/>
    </source>
</evidence>
<dbReference type="AlphaFoldDB" id="A0A5A8CTC7"/>
<feature type="compositionally biased region" description="Low complexity" evidence="1">
    <location>
        <begin position="592"/>
        <end position="601"/>
    </location>
</feature>
<feature type="compositionally biased region" description="Low complexity" evidence="1">
    <location>
        <begin position="711"/>
        <end position="730"/>
    </location>
</feature>
<gene>
    <name evidence="2" type="ORF">FNF29_01116</name>
</gene>